<proteinExistence type="predicted"/>
<comment type="caution">
    <text evidence="2">The sequence shown here is derived from an EMBL/GenBank/DDBJ whole genome shotgun (WGS) entry which is preliminary data.</text>
</comment>
<gene>
    <name evidence="2" type="ORF">PCOR1329_LOCUS49278</name>
</gene>
<keyword evidence="3" id="KW-1185">Reference proteome</keyword>
<accession>A0ABN9UKB3</accession>
<name>A0ABN9UKB3_9DINO</name>
<sequence>MAKALRASKMLNMSKAQVTLQEQTYALLMCMILMARKLRGRISKQTGFLTRATNSRGKEVEAVSKARLELVQMSKDQLLLDQLQALTPPAEDVEMEPPPDADRSPGGA</sequence>
<reference evidence="2" key="1">
    <citation type="submission" date="2023-10" db="EMBL/GenBank/DDBJ databases">
        <authorList>
            <person name="Chen Y."/>
            <person name="Shah S."/>
            <person name="Dougan E. K."/>
            <person name="Thang M."/>
            <person name="Chan C."/>
        </authorList>
    </citation>
    <scope>NUCLEOTIDE SEQUENCE [LARGE SCALE GENOMIC DNA]</scope>
</reference>
<protein>
    <submittedName>
        <fullName evidence="2">Uncharacterized protein</fullName>
    </submittedName>
</protein>
<evidence type="ECO:0000313" key="3">
    <source>
        <dbReference type="Proteomes" id="UP001189429"/>
    </source>
</evidence>
<dbReference type="EMBL" id="CAUYUJ010015960">
    <property type="protein sequence ID" value="CAK0860272.1"/>
    <property type="molecule type" value="Genomic_DNA"/>
</dbReference>
<dbReference type="Proteomes" id="UP001189429">
    <property type="component" value="Unassembled WGS sequence"/>
</dbReference>
<organism evidence="2 3">
    <name type="scientific">Prorocentrum cordatum</name>
    <dbReference type="NCBI Taxonomy" id="2364126"/>
    <lineage>
        <taxon>Eukaryota</taxon>
        <taxon>Sar</taxon>
        <taxon>Alveolata</taxon>
        <taxon>Dinophyceae</taxon>
        <taxon>Prorocentrales</taxon>
        <taxon>Prorocentraceae</taxon>
        <taxon>Prorocentrum</taxon>
    </lineage>
</organism>
<evidence type="ECO:0000313" key="2">
    <source>
        <dbReference type="EMBL" id="CAK0860272.1"/>
    </source>
</evidence>
<evidence type="ECO:0000256" key="1">
    <source>
        <dbReference type="SAM" id="MobiDB-lite"/>
    </source>
</evidence>
<feature type="non-terminal residue" evidence="2">
    <location>
        <position position="108"/>
    </location>
</feature>
<feature type="region of interest" description="Disordered" evidence="1">
    <location>
        <begin position="83"/>
        <end position="108"/>
    </location>
</feature>